<accession>A0AAU6W4M7</accession>
<gene>
    <name evidence="1" type="ORF">Cygsa01_00053</name>
</gene>
<sequence length="131" mass="14193">MATIRKFKVVFTARQVGKSGPHKVKKRTVPALNKLEAEHILRKAMRKEGFEFGVILETTSGSYVFNAMVKHPDSTVFAEVKGKVAADTDADVPAAATALLQKEGYEVGSIYNIVDASDVVAKGSIPLKNFV</sequence>
<organism evidence="1">
    <name type="scientific">Pseudomonas phage Cygsa01</name>
    <dbReference type="NCBI Taxonomy" id="3138529"/>
    <lineage>
        <taxon>Viruses</taxon>
    </lineage>
</organism>
<name>A0AAU6W4M7_9VIRU</name>
<evidence type="ECO:0000313" key="1">
    <source>
        <dbReference type="EMBL" id="XAI71099.1"/>
    </source>
</evidence>
<dbReference type="EMBL" id="PP179332">
    <property type="protein sequence ID" value="XAI71099.1"/>
    <property type="molecule type" value="Genomic_DNA"/>
</dbReference>
<proteinExistence type="predicted"/>
<reference evidence="1" key="1">
    <citation type="journal article" date="2024" name="J. Gen. Virol.">
        <title>Novel phages of Pseudomonas syringae unveil numerous potential auxiliary metabolic genes.</title>
        <authorList>
            <person name="Feltin C."/>
            <person name="Garneau J.R."/>
            <person name="Morris C.E."/>
            <person name="Berard A."/>
            <person name="Torres-Barcelo C."/>
        </authorList>
    </citation>
    <scope>NUCLEOTIDE SEQUENCE</scope>
</reference>
<protein>
    <submittedName>
        <fullName evidence="1">Uncharacterized protein</fullName>
    </submittedName>
</protein>